<feature type="region of interest" description="Disordered" evidence="1">
    <location>
        <begin position="189"/>
        <end position="228"/>
    </location>
</feature>
<proteinExistence type="predicted"/>
<dbReference type="Proteomes" id="UP000799750">
    <property type="component" value="Unassembled WGS sequence"/>
</dbReference>
<evidence type="ECO:0000313" key="2">
    <source>
        <dbReference type="EMBL" id="KAF2491899.1"/>
    </source>
</evidence>
<evidence type="ECO:0000313" key="3">
    <source>
        <dbReference type="Proteomes" id="UP000799750"/>
    </source>
</evidence>
<feature type="region of interest" description="Disordered" evidence="1">
    <location>
        <begin position="111"/>
        <end position="146"/>
    </location>
</feature>
<reference evidence="2" key="1">
    <citation type="journal article" date="2020" name="Stud. Mycol.">
        <title>101 Dothideomycetes genomes: a test case for predicting lifestyles and emergence of pathogens.</title>
        <authorList>
            <person name="Haridas S."/>
            <person name="Albert R."/>
            <person name="Binder M."/>
            <person name="Bloem J."/>
            <person name="Labutti K."/>
            <person name="Salamov A."/>
            <person name="Andreopoulos B."/>
            <person name="Baker S."/>
            <person name="Barry K."/>
            <person name="Bills G."/>
            <person name="Bluhm B."/>
            <person name="Cannon C."/>
            <person name="Castanera R."/>
            <person name="Culley D."/>
            <person name="Daum C."/>
            <person name="Ezra D."/>
            <person name="Gonzalez J."/>
            <person name="Henrissat B."/>
            <person name="Kuo A."/>
            <person name="Liang C."/>
            <person name="Lipzen A."/>
            <person name="Lutzoni F."/>
            <person name="Magnuson J."/>
            <person name="Mondo S."/>
            <person name="Nolan M."/>
            <person name="Ohm R."/>
            <person name="Pangilinan J."/>
            <person name="Park H.-J."/>
            <person name="Ramirez L."/>
            <person name="Alfaro M."/>
            <person name="Sun H."/>
            <person name="Tritt A."/>
            <person name="Yoshinaga Y."/>
            <person name="Zwiers L.-H."/>
            <person name="Turgeon B."/>
            <person name="Goodwin S."/>
            <person name="Spatafora J."/>
            <person name="Crous P."/>
            <person name="Grigoriev I."/>
        </authorList>
    </citation>
    <scope>NUCLEOTIDE SEQUENCE</scope>
    <source>
        <strain evidence="2">CBS 269.34</strain>
    </source>
</reference>
<evidence type="ECO:0000256" key="1">
    <source>
        <dbReference type="SAM" id="MobiDB-lite"/>
    </source>
</evidence>
<protein>
    <submittedName>
        <fullName evidence="2">Uncharacterized protein</fullName>
    </submittedName>
</protein>
<organism evidence="2 3">
    <name type="scientific">Lophium mytilinum</name>
    <dbReference type="NCBI Taxonomy" id="390894"/>
    <lineage>
        <taxon>Eukaryota</taxon>
        <taxon>Fungi</taxon>
        <taxon>Dikarya</taxon>
        <taxon>Ascomycota</taxon>
        <taxon>Pezizomycotina</taxon>
        <taxon>Dothideomycetes</taxon>
        <taxon>Pleosporomycetidae</taxon>
        <taxon>Mytilinidiales</taxon>
        <taxon>Mytilinidiaceae</taxon>
        <taxon>Lophium</taxon>
    </lineage>
</organism>
<keyword evidence="3" id="KW-1185">Reference proteome</keyword>
<name>A0A6A6QII0_9PEZI</name>
<accession>A0A6A6QII0</accession>
<feature type="region of interest" description="Disordered" evidence="1">
    <location>
        <begin position="60"/>
        <end position="99"/>
    </location>
</feature>
<feature type="compositionally biased region" description="Pro residues" evidence="1">
    <location>
        <begin position="117"/>
        <end position="128"/>
    </location>
</feature>
<dbReference type="EMBL" id="MU004195">
    <property type="protein sequence ID" value="KAF2491899.1"/>
    <property type="molecule type" value="Genomic_DNA"/>
</dbReference>
<gene>
    <name evidence="2" type="ORF">BU16DRAFT_542974</name>
</gene>
<sequence>MSESTLLPAATSATIVSTADSWPFCKRCRFHRPNSDFSRDGEIFLMCNPCWNRLYKDKPQAPESGWRRKQGGQPQPVEPKPGHGDTATGVPARLPGELPSMANAADSLARLSLTPPGDIPRPDVPPPSSHAETPGKPPKTLQPRRARPYRIRIKDCSQCAERKPRGKFRRNGLDHPECNQCANQGIKHCKEPRQRHQDKKPKLKESGKDTQMGMAKNSHRGTIKTQESDLHEEKILAEGGHLAPVASQTPIKSTPARQPPSALQDSARLQAQARRRERVKIRKQQREAEPEKLYNCTYCLEMRPRIEFTRQDKGQEHWMVGSCNECHQRRMRGQIVVIPSRSPTPALQPISAGPTATFAETARQPVASITVRPFAEPPRYLPHPRYPKQLLLPTEGLGSPLKPDIASQQAHRYVARLNTAVLPIDYSGVFEPQRNIKTRRASIQVNALNTAAKISKTQGQPVARRPTLPSNILQSSGQNLQQPRILRQQPVLHRPGASLETVGSFQQSQNPPSVQRHQMIPPQQRAPQRPVMQQRSGQVPFAGIHPRVRIKLLRTELMRLWRKSEDGRVALVYPSWWNEEEWAPDYDELEGAPWHARTYTLEAWEEMLKPKIDRLEDLIQDVRYGRYGDLPGEVMGKTPPYFSIKRMHKFYALEQGTLTTQSSKHKCQLFEREDCFSAR</sequence>
<dbReference type="AlphaFoldDB" id="A0A6A6QII0"/>